<gene>
    <name evidence="13" type="ORF">SeMB42_g02972</name>
</gene>
<dbReference type="InterPro" id="IPR011262">
    <property type="entry name" value="DNA-dir_RNA_pol_insert"/>
</dbReference>
<dbReference type="Gene3D" id="3.30.390.80">
    <property type="entry name" value="DNA repair protein Rad52/59/22"/>
    <property type="match status" value="1"/>
</dbReference>
<dbReference type="Pfam" id="PF01193">
    <property type="entry name" value="RNA_pol_L"/>
    <property type="match status" value="1"/>
</dbReference>
<dbReference type="SUPFAM" id="SSF56553">
    <property type="entry name" value="Insert subdomain of RNA polymerase alpha subunit"/>
    <property type="match status" value="1"/>
</dbReference>
<dbReference type="GO" id="GO:0000724">
    <property type="term" value="P:double-strand break repair via homologous recombination"/>
    <property type="evidence" value="ECO:0007669"/>
    <property type="project" value="UniProtKB-ARBA"/>
</dbReference>
<dbReference type="GO" id="GO:0005666">
    <property type="term" value="C:RNA polymerase III complex"/>
    <property type="evidence" value="ECO:0007669"/>
    <property type="project" value="TreeGrafter"/>
</dbReference>
<dbReference type="Pfam" id="PF01000">
    <property type="entry name" value="RNA_pol_A_bac"/>
    <property type="match status" value="1"/>
</dbReference>
<evidence type="ECO:0000313" key="13">
    <source>
        <dbReference type="EMBL" id="TPX48476.1"/>
    </source>
</evidence>
<comment type="similarity">
    <text evidence="10">Belongs to the archaeal Rpo3/eukaryotic RPB3 RNA polymerase subunit family.</text>
</comment>
<dbReference type="Pfam" id="PF04098">
    <property type="entry name" value="Rad52_Rad22"/>
    <property type="match status" value="1"/>
</dbReference>
<dbReference type="InterPro" id="IPR050518">
    <property type="entry name" value="Rpo3/RPB3_RNA_Pol_subunit"/>
</dbReference>
<dbReference type="FunFam" id="2.170.120.12:FF:000003">
    <property type="entry name" value="Dna-directed rna polymerases i and iii subunit"/>
    <property type="match status" value="1"/>
</dbReference>
<dbReference type="GO" id="GO:0046983">
    <property type="term" value="F:protein dimerization activity"/>
    <property type="evidence" value="ECO:0007669"/>
    <property type="project" value="InterPro"/>
</dbReference>
<feature type="compositionally biased region" description="Polar residues" evidence="11">
    <location>
        <begin position="821"/>
        <end position="831"/>
    </location>
</feature>
<feature type="compositionally biased region" description="Pro residues" evidence="11">
    <location>
        <begin position="790"/>
        <end position="802"/>
    </location>
</feature>
<proteinExistence type="inferred from homology"/>
<dbReference type="GO" id="GO:0006351">
    <property type="term" value="P:DNA-templated transcription"/>
    <property type="evidence" value="ECO:0007669"/>
    <property type="project" value="InterPro"/>
</dbReference>
<evidence type="ECO:0000256" key="9">
    <source>
        <dbReference type="ARBA" id="ARBA00023242"/>
    </source>
</evidence>
<keyword evidence="8" id="KW-0234">DNA repair</keyword>
<dbReference type="VEuPathDB" id="FungiDB:SeMB42_g02972"/>
<feature type="compositionally biased region" description="Pro residues" evidence="11">
    <location>
        <begin position="577"/>
        <end position="587"/>
    </location>
</feature>
<comment type="similarity">
    <text evidence="2">Belongs to the RAD52 family.</text>
</comment>
<protein>
    <recommendedName>
        <fullName evidence="3">DNA-directed RNA polymerases I and III subunit RPAC1</fullName>
    </recommendedName>
</protein>
<evidence type="ECO:0000256" key="7">
    <source>
        <dbReference type="ARBA" id="ARBA00023172"/>
    </source>
</evidence>
<feature type="region of interest" description="Disordered" evidence="11">
    <location>
        <begin position="784"/>
        <end position="868"/>
    </location>
</feature>
<organism evidence="13 14">
    <name type="scientific">Synchytrium endobioticum</name>
    <dbReference type="NCBI Taxonomy" id="286115"/>
    <lineage>
        <taxon>Eukaryota</taxon>
        <taxon>Fungi</taxon>
        <taxon>Fungi incertae sedis</taxon>
        <taxon>Chytridiomycota</taxon>
        <taxon>Chytridiomycota incertae sedis</taxon>
        <taxon>Chytridiomycetes</taxon>
        <taxon>Synchytriales</taxon>
        <taxon>Synchytriaceae</taxon>
        <taxon>Synchytrium</taxon>
    </lineage>
</organism>
<reference evidence="13 14" key="1">
    <citation type="journal article" date="2019" name="Sci. Rep.">
        <title>Comparative genomics of chytrid fungi reveal insights into the obligate biotrophic and pathogenic lifestyle of Synchytrium endobioticum.</title>
        <authorList>
            <person name="van de Vossenberg B.T.L.H."/>
            <person name="Warris S."/>
            <person name="Nguyen H.D.T."/>
            <person name="van Gent-Pelzer M.P.E."/>
            <person name="Joly D.L."/>
            <person name="van de Geest H.C."/>
            <person name="Bonants P.J.M."/>
            <person name="Smith D.S."/>
            <person name="Levesque C.A."/>
            <person name="van der Lee T.A.J."/>
        </authorList>
    </citation>
    <scope>NUCLEOTIDE SEQUENCE [LARGE SCALE GENOMIC DNA]</scope>
    <source>
        <strain evidence="13 14">MB42</strain>
    </source>
</reference>
<dbReference type="InterPro" id="IPR042525">
    <property type="entry name" value="Rad52_Rad59_Rad22_sf"/>
</dbReference>
<evidence type="ECO:0000259" key="12">
    <source>
        <dbReference type="SMART" id="SM00662"/>
    </source>
</evidence>
<dbReference type="Proteomes" id="UP000317494">
    <property type="component" value="Unassembled WGS sequence"/>
</dbReference>
<evidence type="ECO:0000256" key="3">
    <source>
        <dbReference type="ARBA" id="ARBA00022083"/>
    </source>
</evidence>
<dbReference type="InterPro" id="IPR036603">
    <property type="entry name" value="RBP11-like"/>
</dbReference>
<dbReference type="Gene3D" id="3.30.1360.10">
    <property type="entry name" value="RNA polymerase, RBP11-like subunit"/>
    <property type="match status" value="1"/>
</dbReference>
<dbReference type="SUPFAM" id="SSF55257">
    <property type="entry name" value="RBP11-like subunits of RNA polymerase"/>
    <property type="match status" value="1"/>
</dbReference>
<feature type="compositionally biased region" description="Low complexity" evidence="11">
    <location>
        <begin position="846"/>
        <end position="856"/>
    </location>
</feature>
<keyword evidence="14" id="KW-1185">Reference proteome</keyword>
<dbReference type="HAMAP" id="MF_00320">
    <property type="entry name" value="RNApol_arch_Rpo3"/>
    <property type="match status" value="1"/>
</dbReference>
<evidence type="ECO:0000256" key="6">
    <source>
        <dbReference type="ARBA" id="ARBA00023163"/>
    </source>
</evidence>
<dbReference type="STRING" id="286115.A0A507DAH1"/>
<comment type="caution">
    <text evidence="13">The sequence shown here is derived from an EMBL/GenBank/DDBJ whole genome shotgun (WGS) entry which is preliminary data.</text>
</comment>
<name>A0A507DAH1_9FUNG</name>
<dbReference type="GO" id="GO:0055029">
    <property type="term" value="C:nuclear DNA-directed RNA polymerase complex"/>
    <property type="evidence" value="ECO:0007669"/>
    <property type="project" value="UniProtKB-ARBA"/>
</dbReference>
<comment type="subcellular location">
    <subcellularLocation>
        <location evidence="1">Nucleus</location>
    </subcellularLocation>
</comment>
<dbReference type="SUPFAM" id="SSF54768">
    <property type="entry name" value="dsRNA-binding domain-like"/>
    <property type="match status" value="1"/>
</dbReference>
<keyword evidence="5" id="KW-0227">DNA damage</keyword>
<dbReference type="GO" id="GO:0003899">
    <property type="term" value="F:DNA-directed RNA polymerase activity"/>
    <property type="evidence" value="ECO:0007669"/>
    <property type="project" value="InterPro"/>
</dbReference>
<dbReference type="InterPro" id="IPR022842">
    <property type="entry name" value="RNAP_Rpo3/Rpb3/RPAC1"/>
</dbReference>
<dbReference type="GO" id="GO:0003697">
    <property type="term" value="F:single-stranded DNA binding"/>
    <property type="evidence" value="ECO:0007669"/>
    <property type="project" value="UniProtKB-ARBA"/>
</dbReference>
<sequence length="868" mass="96726">MVIKLEDSGVQYVPDDDLPDLLSREPWTIDTFRKEFDIVITKMPDRNQEGELQAEFDLIGIDASIANALRRILMSEVPTMAIETVYFMQNTSMIHDEVLAHRFGLVPIKADPRMFTYKQPGDDPSDTNTLVFTINVVCTKNPKAPANAILPQDKYINSNVYSSDLKWDAQAQQQYWDKDAIRPVHNDILLAKLRPGQEIEAQLYCEKGIGKVHAKWSPVATASYRLLPRIEILQPIKGGDAKKFQECFAPGVIDLVATDDGDVEAKVVNPRKDTVSREALRHPEFENKVRLSRIENHFLFSIESTGIWHPYDLMQEACSTLTENQSGQLLSDWNLGLVKHSLRITHSPQRINRGISNSTGFPTFGQLGYQPDEHKYIQQELGRNLGPELVSHRPGPSGSKVPYIEQNKAIQIANEVFGFNGWSSSVVDMTADYVDIDDSGRISIGISVICRVTLKDGAFHEDCGYGQAQHHRDKGQAFDKAKKEACTDALKRALRLFGNPLGNCLSDKNFANAIAKLKAPPPPALNPDELYRAEHFRTTAHPPILTSIMPHPTYQPPMQPPPLPYTHPVILNNATNQPPPYLSPNPNEPQRHTNQEPNVTTRPEFNGGHIGFHRHNTLNEPKGHFVNANSRKSVGRNGDQETIQFTRINDELATESMNNMTAKTNQAPVPQALQQPPLDHKNHNQQSVTNMTGQSSIKNGNQNSTIQKTGSDMVFAPKENDLTNGDIRSDDNQGLVNAQHPLPQNLGNQQPAPMTEQQRLAKKASSNWRERKDNNIVLNLNHTWFTHPNAPRPPPPPGPAPPGAIDFAKPDSDGRYAFGVNGNSGSTTPPGNMNGAEHQQQKQEINGNNRNANSGNTYVIPAKRQRVE</sequence>
<evidence type="ECO:0000256" key="1">
    <source>
        <dbReference type="ARBA" id="ARBA00004123"/>
    </source>
</evidence>
<dbReference type="AlphaFoldDB" id="A0A507DAH1"/>
<dbReference type="CDD" id="cd07032">
    <property type="entry name" value="RNAP_I_II_AC40"/>
    <property type="match status" value="1"/>
</dbReference>
<dbReference type="FunFam" id="3.30.390.80:FF:000001">
    <property type="entry name" value="DNA repair protein RAD52 homolog"/>
    <property type="match status" value="1"/>
</dbReference>
<evidence type="ECO:0000256" key="4">
    <source>
        <dbReference type="ARBA" id="ARBA00022478"/>
    </source>
</evidence>
<evidence type="ECO:0000256" key="11">
    <source>
        <dbReference type="SAM" id="MobiDB-lite"/>
    </source>
</evidence>
<evidence type="ECO:0000256" key="8">
    <source>
        <dbReference type="ARBA" id="ARBA00023204"/>
    </source>
</evidence>
<keyword evidence="6" id="KW-0804">Transcription</keyword>
<dbReference type="InterPro" id="IPR041247">
    <property type="entry name" value="Rad52_fam"/>
</dbReference>
<dbReference type="PANTHER" id="PTHR11800">
    <property type="entry name" value="DNA-DIRECTED RNA POLYMERASE"/>
    <property type="match status" value="1"/>
</dbReference>
<dbReference type="InterPro" id="IPR036643">
    <property type="entry name" value="RNApol_insert_sf"/>
</dbReference>
<feature type="region of interest" description="Disordered" evidence="11">
    <location>
        <begin position="735"/>
        <end position="772"/>
    </location>
</feature>
<evidence type="ECO:0000256" key="10">
    <source>
        <dbReference type="ARBA" id="ARBA00025804"/>
    </source>
</evidence>
<keyword evidence="4 13" id="KW-0240">DNA-directed RNA polymerase</keyword>
<dbReference type="SMART" id="SM00662">
    <property type="entry name" value="RPOLD"/>
    <property type="match status" value="1"/>
</dbReference>
<evidence type="ECO:0000313" key="14">
    <source>
        <dbReference type="Proteomes" id="UP000317494"/>
    </source>
</evidence>
<dbReference type="NCBIfam" id="NF001988">
    <property type="entry name" value="PRK00783.1"/>
    <property type="match status" value="1"/>
</dbReference>
<dbReference type="InterPro" id="IPR033901">
    <property type="entry name" value="RNAPI/III_AC40"/>
</dbReference>
<dbReference type="Gene3D" id="2.170.120.12">
    <property type="entry name" value="DNA-directed RNA polymerase, insert domain"/>
    <property type="match status" value="1"/>
</dbReference>
<feature type="compositionally biased region" description="Polar residues" evidence="11">
    <location>
        <begin position="745"/>
        <end position="758"/>
    </location>
</feature>
<accession>A0A507DAH1</accession>
<feature type="region of interest" description="Disordered" evidence="11">
    <location>
        <begin position="569"/>
        <end position="639"/>
    </location>
</feature>
<dbReference type="PANTHER" id="PTHR11800:SF13">
    <property type="entry name" value="DNA-DIRECTED RNA POLYMERASES I AND III SUBUNIT RPAC1"/>
    <property type="match status" value="1"/>
</dbReference>
<keyword evidence="9" id="KW-0539">Nucleus</keyword>
<dbReference type="GO" id="GO:0005736">
    <property type="term" value="C:RNA polymerase I complex"/>
    <property type="evidence" value="ECO:0007669"/>
    <property type="project" value="TreeGrafter"/>
</dbReference>
<feature type="domain" description="DNA-directed RNA polymerase RpoA/D/Rpb3-type" evidence="12">
    <location>
        <begin position="53"/>
        <end position="332"/>
    </location>
</feature>
<dbReference type="InterPro" id="IPR011263">
    <property type="entry name" value="DNA-dir_RNA_pol_RpoA/D/Rpb3"/>
</dbReference>
<evidence type="ECO:0000256" key="5">
    <source>
        <dbReference type="ARBA" id="ARBA00022763"/>
    </source>
</evidence>
<dbReference type="EMBL" id="QEAN01000099">
    <property type="protein sequence ID" value="TPX48476.1"/>
    <property type="molecule type" value="Genomic_DNA"/>
</dbReference>
<keyword evidence="7" id="KW-0233">DNA recombination</keyword>
<evidence type="ECO:0000256" key="2">
    <source>
        <dbReference type="ARBA" id="ARBA00006638"/>
    </source>
</evidence>